<evidence type="ECO:0000256" key="2">
    <source>
        <dbReference type="ARBA" id="ARBA00007317"/>
    </source>
</evidence>
<dbReference type="RefSeq" id="WP_281882559.1">
    <property type="nucleotide sequence ID" value="NZ_BSDP01000001.1"/>
</dbReference>
<dbReference type="InterPro" id="IPR011053">
    <property type="entry name" value="Single_hybrid_motif"/>
</dbReference>
<protein>
    <recommendedName>
        <fullName evidence="4">Dihydrolipoamide acetyltransferase component of pyruvate dehydrogenase complex</fullName>
        <ecNumber evidence="4">2.3.1.-</ecNumber>
    </recommendedName>
</protein>
<name>A0A9W6CQA0_9MICO</name>
<evidence type="ECO:0000313" key="9">
    <source>
        <dbReference type="Proteomes" id="UP001144396"/>
    </source>
</evidence>
<feature type="compositionally biased region" description="Low complexity" evidence="5">
    <location>
        <begin position="176"/>
        <end position="204"/>
    </location>
</feature>
<organism evidence="8 9">
    <name type="scientific">Agromyces rhizosphaerae</name>
    <dbReference type="NCBI Taxonomy" id="88374"/>
    <lineage>
        <taxon>Bacteria</taxon>
        <taxon>Bacillati</taxon>
        <taxon>Actinomycetota</taxon>
        <taxon>Actinomycetes</taxon>
        <taxon>Micrococcales</taxon>
        <taxon>Microbacteriaceae</taxon>
        <taxon>Agromyces</taxon>
    </lineage>
</organism>
<reference evidence="8" key="1">
    <citation type="submission" date="2022-12" db="EMBL/GenBank/DDBJ databases">
        <title>Reference genome sequencing for broad-spectrum identification of bacterial and archaeal isolates by mass spectrometry.</title>
        <authorList>
            <person name="Sekiguchi Y."/>
            <person name="Tourlousse D.M."/>
        </authorList>
    </citation>
    <scope>NUCLEOTIDE SEQUENCE</scope>
    <source>
        <strain evidence="8">14</strain>
    </source>
</reference>
<gene>
    <name evidence="8" type="ORF">ARHIZOSPH14_07900</name>
</gene>
<dbReference type="SUPFAM" id="SSF52777">
    <property type="entry name" value="CoA-dependent acyltransferases"/>
    <property type="match status" value="1"/>
</dbReference>
<comment type="caution">
    <text evidence="8">The sequence shown here is derived from an EMBL/GenBank/DDBJ whole genome shotgun (WGS) entry which is preliminary data.</text>
</comment>
<dbReference type="InterPro" id="IPR004167">
    <property type="entry name" value="PSBD"/>
</dbReference>
<evidence type="ECO:0000256" key="1">
    <source>
        <dbReference type="ARBA" id="ARBA00001938"/>
    </source>
</evidence>
<feature type="region of interest" description="Disordered" evidence="5">
    <location>
        <begin position="176"/>
        <end position="206"/>
    </location>
</feature>
<evidence type="ECO:0000256" key="3">
    <source>
        <dbReference type="ARBA" id="ARBA00022823"/>
    </source>
</evidence>
<keyword evidence="3 4" id="KW-0450">Lipoyl</keyword>
<feature type="domain" description="Peripheral subunit-binding (PSBD)" evidence="7">
    <location>
        <begin position="132"/>
        <end position="169"/>
    </location>
</feature>
<evidence type="ECO:0000313" key="8">
    <source>
        <dbReference type="EMBL" id="GLI26548.1"/>
    </source>
</evidence>
<dbReference type="Gene3D" id="3.30.559.10">
    <property type="entry name" value="Chloramphenicol acetyltransferase-like domain"/>
    <property type="match status" value="1"/>
</dbReference>
<keyword evidence="9" id="KW-1185">Reference proteome</keyword>
<dbReference type="Pfam" id="PF02817">
    <property type="entry name" value="E3_binding"/>
    <property type="match status" value="1"/>
</dbReference>
<dbReference type="InterPro" id="IPR045257">
    <property type="entry name" value="E2/Pdx1"/>
</dbReference>
<dbReference type="InterPro" id="IPR023213">
    <property type="entry name" value="CAT-like_dom_sf"/>
</dbReference>
<evidence type="ECO:0000259" key="7">
    <source>
        <dbReference type="PROSITE" id="PS51826"/>
    </source>
</evidence>
<dbReference type="EMBL" id="BSDP01000001">
    <property type="protein sequence ID" value="GLI26548.1"/>
    <property type="molecule type" value="Genomic_DNA"/>
</dbReference>
<dbReference type="Pfam" id="PF00198">
    <property type="entry name" value="2-oxoacid_dh"/>
    <property type="match status" value="1"/>
</dbReference>
<keyword evidence="4" id="KW-0808">Transferase</keyword>
<dbReference type="Gene3D" id="4.10.320.10">
    <property type="entry name" value="E3-binding domain"/>
    <property type="match status" value="1"/>
</dbReference>
<dbReference type="GO" id="GO:0016746">
    <property type="term" value="F:acyltransferase activity"/>
    <property type="evidence" value="ECO:0007669"/>
    <property type="project" value="UniProtKB-KW"/>
</dbReference>
<dbReference type="GO" id="GO:0045254">
    <property type="term" value="C:pyruvate dehydrogenase complex"/>
    <property type="evidence" value="ECO:0007669"/>
    <property type="project" value="InterPro"/>
</dbReference>
<dbReference type="Gene3D" id="2.40.50.100">
    <property type="match status" value="1"/>
</dbReference>
<dbReference type="GO" id="GO:0006086">
    <property type="term" value="P:pyruvate decarboxylation to acetyl-CoA"/>
    <property type="evidence" value="ECO:0007669"/>
    <property type="project" value="InterPro"/>
</dbReference>
<dbReference type="InterPro" id="IPR001078">
    <property type="entry name" value="2-oxoacid_DH_actylTfrase"/>
</dbReference>
<dbReference type="CDD" id="cd06849">
    <property type="entry name" value="lipoyl_domain"/>
    <property type="match status" value="1"/>
</dbReference>
<dbReference type="InterPro" id="IPR000089">
    <property type="entry name" value="Biotin_lipoyl"/>
</dbReference>
<feature type="compositionally biased region" description="Low complexity" evidence="5">
    <location>
        <begin position="81"/>
        <end position="121"/>
    </location>
</feature>
<feature type="region of interest" description="Disordered" evidence="5">
    <location>
        <begin position="78"/>
        <end position="128"/>
    </location>
</feature>
<comment type="cofactor">
    <cofactor evidence="1 4">
        <name>(R)-lipoate</name>
        <dbReference type="ChEBI" id="CHEBI:83088"/>
    </cofactor>
</comment>
<dbReference type="Pfam" id="PF00364">
    <property type="entry name" value="Biotin_lipoyl"/>
    <property type="match status" value="1"/>
</dbReference>
<accession>A0A9W6CQA0</accession>
<dbReference type="PANTHER" id="PTHR23151:SF90">
    <property type="entry name" value="DIHYDROLIPOYLLYSINE-RESIDUE ACETYLTRANSFERASE COMPONENT OF PYRUVATE DEHYDROGENASE COMPLEX, MITOCHONDRIAL-RELATED"/>
    <property type="match status" value="1"/>
</dbReference>
<evidence type="ECO:0000256" key="5">
    <source>
        <dbReference type="SAM" id="MobiDB-lite"/>
    </source>
</evidence>
<keyword evidence="4" id="KW-0012">Acyltransferase</keyword>
<sequence>MATTVRMPEVLTGVTEAAIQTWLVEPGQEVAVGTPIAEVETDKAVVEYAAEVAGTVLEVLVDAGDPVAIGDPIAVIGAPGESAAPDEPGPDEAAPAETADASAPAPAPAPARAAPSAPAASNGHDADAPRRFLSPIVRRLVREWDLDLTGVDGSGPGGRVVRRDVDALVAERREAASAPAAPAAAPTAPAAAPAAATPAPAADDASVEEVPLTGMRRAIARRLAESKSTVPHFYVEADCRVDRLLELRRQVNEASPVRVSVNDFVLKAVAGALVDVPDANATWGETVIHRHRSVDVAVAVAIDGGLVTPVLRGVDRMSLSEVHATVADLAERARAGRLKQHELEGGSFSVSNLGMYGVSAFSAIINPPHAGILAVGAARQVPVVEDGELAVGTVMTVTLSADHRVVDGAVGAEWLQAFVRRIENPLSILV</sequence>
<keyword evidence="8" id="KW-0670">Pyruvate</keyword>
<dbReference type="SUPFAM" id="SSF51230">
    <property type="entry name" value="Single hybrid motif"/>
    <property type="match status" value="1"/>
</dbReference>
<dbReference type="PANTHER" id="PTHR23151">
    <property type="entry name" value="DIHYDROLIPOAMIDE ACETYL/SUCCINYL-TRANSFERASE-RELATED"/>
    <property type="match status" value="1"/>
</dbReference>
<dbReference type="SUPFAM" id="SSF47005">
    <property type="entry name" value="Peripheral subunit-binding domain of 2-oxo acid dehydrogenase complex"/>
    <property type="match status" value="1"/>
</dbReference>
<evidence type="ECO:0000259" key="6">
    <source>
        <dbReference type="PROSITE" id="PS50968"/>
    </source>
</evidence>
<dbReference type="AlphaFoldDB" id="A0A9W6CQA0"/>
<dbReference type="Proteomes" id="UP001144396">
    <property type="component" value="Unassembled WGS sequence"/>
</dbReference>
<evidence type="ECO:0000256" key="4">
    <source>
        <dbReference type="RuleBase" id="RU003423"/>
    </source>
</evidence>
<feature type="domain" description="Lipoyl-binding" evidence="6">
    <location>
        <begin position="2"/>
        <end position="77"/>
    </location>
</feature>
<dbReference type="PROSITE" id="PS50968">
    <property type="entry name" value="BIOTINYL_LIPOYL"/>
    <property type="match status" value="1"/>
</dbReference>
<proteinExistence type="inferred from homology"/>
<comment type="similarity">
    <text evidence="2 4">Belongs to the 2-oxoacid dehydrogenase family.</text>
</comment>
<dbReference type="PROSITE" id="PS51826">
    <property type="entry name" value="PSBD"/>
    <property type="match status" value="1"/>
</dbReference>
<dbReference type="EC" id="2.3.1.-" evidence="4"/>
<dbReference type="InterPro" id="IPR036625">
    <property type="entry name" value="E3-bd_dom_sf"/>
</dbReference>